<dbReference type="Pfam" id="PF13302">
    <property type="entry name" value="Acetyltransf_3"/>
    <property type="match status" value="1"/>
</dbReference>
<evidence type="ECO:0000313" key="3">
    <source>
        <dbReference type="Proteomes" id="UP001180453"/>
    </source>
</evidence>
<protein>
    <submittedName>
        <fullName evidence="2">Ribosomal-protein-alanine N-acetyltransferase</fullName>
        <ecNumber evidence="2">2.3.1.267</ecNumber>
    </submittedName>
</protein>
<reference evidence="2 3" key="1">
    <citation type="submission" date="2023-07" db="EMBL/GenBank/DDBJ databases">
        <title>Sorghum-associated microbial communities from plants grown in Nebraska, USA.</title>
        <authorList>
            <person name="Schachtman D."/>
        </authorList>
    </citation>
    <scope>NUCLEOTIDE SEQUENCE [LARGE SCALE GENOMIC DNA]</scope>
    <source>
        <strain evidence="2 3">BE314</strain>
    </source>
</reference>
<gene>
    <name evidence="2" type="ORF">J2X20_003634</name>
</gene>
<sequence length="181" mass="19873">MQFTTLPESDHPLVMLRPITAADIPVWFGYLSLPAVHEHTSWNPRSLSQLAHYAQEPGSHTPTSLLRLAIADRASGAMVGSIGFHTVAPENRSAELAYDLSPPAWGQGIASQMARTLVDWAHVHVGLLRVQATALSSNARSMKVLERCGFQREGLLHSYRLVRGRPGDFWMYAHVVAPAAD</sequence>
<dbReference type="EMBL" id="JAVDXU010000002">
    <property type="protein sequence ID" value="MDR7270976.1"/>
    <property type="molecule type" value="Genomic_DNA"/>
</dbReference>
<dbReference type="InterPro" id="IPR000182">
    <property type="entry name" value="GNAT_dom"/>
</dbReference>
<evidence type="ECO:0000313" key="2">
    <source>
        <dbReference type="EMBL" id="MDR7270976.1"/>
    </source>
</evidence>
<dbReference type="RefSeq" id="WP_310267388.1">
    <property type="nucleotide sequence ID" value="NZ_JAVDXU010000002.1"/>
</dbReference>
<evidence type="ECO:0000259" key="1">
    <source>
        <dbReference type="PROSITE" id="PS51186"/>
    </source>
</evidence>
<dbReference type="Gene3D" id="3.40.630.30">
    <property type="match status" value="1"/>
</dbReference>
<feature type="domain" description="N-acetyltransferase" evidence="1">
    <location>
        <begin position="14"/>
        <end position="176"/>
    </location>
</feature>
<keyword evidence="3" id="KW-1185">Reference proteome</keyword>
<proteinExistence type="predicted"/>
<comment type="caution">
    <text evidence="2">The sequence shown here is derived from an EMBL/GenBank/DDBJ whole genome shotgun (WGS) entry which is preliminary data.</text>
</comment>
<dbReference type="PANTHER" id="PTHR43441">
    <property type="entry name" value="RIBOSOMAL-PROTEIN-SERINE ACETYLTRANSFERASE"/>
    <property type="match status" value="1"/>
</dbReference>
<dbReference type="PROSITE" id="PS51186">
    <property type="entry name" value="GNAT"/>
    <property type="match status" value="1"/>
</dbReference>
<dbReference type="PANTHER" id="PTHR43441:SF11">
    <property type="entry name" value="RIBOSOMAL-PROTEIN-SERINE ACETYLTRANSFERASE"/>
    <property type="match status" value="1"/>
</dbReference>
<accession>A0ABU1YQ44</accession>
<dbReference type="InterPro" id="IPR016181">
    <property type="entry name" value="Acyl_CoA_acyltransferase"/>
</dbReference>
<dbReference type="EC" id="2.3.1.267" evidence="2"/>
<keyword evidence="2" id="KW-0808">Transferase</keyword>
<organism evidence="2 3">
    <name type="scientific">Roseateles saccharophilus</name>
    <name type="common">Pseudomonas saccharophila</name>
    <dbReference type="NCBI Taxonomy" id="304"/>
    <lineage>
        <taxon>Bacteria</taxon>
        <taxon>Pseudomonadati</taxon>
        <taxon>Pseudomonadota</taxon>
        <taxon>Betaproteobacteria</taxon>
        <taxon>Burkholderiales</taxon>
        <taxon>Sphaerotilaceae</taxon>
        <taxon>Roseateles</taxon>
    </lineage>
</organism>
<dbReference type="GO" id="GO:0008999">
    <property type="term" value="F:protein-N-terminal-alanine acetyltransferase activity"/>
    <property type="evidence" value="ECO:0007669"/>
    <property type="project" value="UniProtKB-EC"/>
</dbReference>
<dbReference type="SUPFAM" id="SSF55729">
    <property type="entry name" value="Acyl-CoA N-acyltransferases (Nat)"/>
    <property type="match status" value="1"/>
</dbReference>
<keyword evidence="2" id="KW-0012">Acyltransferase</keyword>
<name>A0ABU1YQ44_ROSSA</name>
<dbReference type="Proteomes" id="UP001180453">
    <property type="component" value="Unassembled WGS sequence"/>
</dbReference>
<dbReference type="InterPro" id="IPR051908">
    <property type="entry name" value="Ribosomal_N-acetyltransferase"/>
</dbReference>